<evidence type="ECO:0000256" key="3">
    <source>
        <dbReference type="ARBA" id="ARBA00022475"/>
    </source>
</evidence>
<evidence type="ECO:0000256" key="2">
    <source>
        <dbReference type="ARBA" id="ARBA00022448"/>
    </source>
</evidence>
<keyword evidence="4 9" id="KW-0997">Cell inner membrane</keyword>
<comment type="function">
    <text evidence="9">Part of the tripartite ATP-independent periplasmic (TRAP) transport system.</text>
</comment>
<comment type="caution">
    <text evidence="9">Lacks conserved residue(s) required for the propagation of feature annotation.</text>
</comment>
<evidence type="ECO:0000256" key="7">
    <source>
        <dbReference type="ARBA" id="ARBA00023136"/>
    </source>
</evidence>
<dbReference type="Pfam" id="PF04290">
    <property type="entry name" value="DctQ"/>
    <property type="match status" value="1"/>
</dbReference>
<feature type="transmembrane region" description="Helical" evidence="9">
    <location>
        <begin position="21"/>
        <end position="39"/>
    </location>
</feature>
<organism evidence="11 12">
    <name type="scientific">Parasutterella secunda</name>
    <dbReference type="NCBI Taxonomy" id="626947"/>
    <lineage>
        <taxon>Bacteria</taxon>
        <taxon>Pseudomonadati</taxon>
        <taxon>Pseudomonadota</taxon>
        <taxon>Betaproteobacteria</taxon>
        <taxon>Burkholderiales</taxon>
        <taxon>Sutterellaceae</taxon>
        <taxon>Parasutterella</taxon>
    </lineage>
</organism>
<name>A0ABS2GQP4_9BURK</name>
<reference evidence="11 12" key="1">
    <citation type="journal article" date="2021" name="Sci. Rep.">
        <title>The distribution of antibiotic resistance genes in chicken gut microbiota commensals.</title>
        <authorList>
            <person name="Juricova H."/>
            <person name="Matiasovicova J."/>
            <person name="Kubasova T."/>
            <person name="Cejkova D."/>
            <person name="Rychlik I."/>
        </authorList>
    </citation>
    <scope>NUCLEOTIDE SEQUENCE [LARGE SCALE GENOMIC DNA]</scope>
    <source>
        <strain evidence="11 12">An562</strain>
    </source>
</reference>
<dbReference type="InterPro" id="IPR007387">
    <property type="entry name" value="TRAP_DctQ"/>
</dbReference>
<keyword evidence="12" id="KW-1185">Reference proteome</keyword>
<sequence>MLKVLKTIDHWVSRLTRLICVLALGAIVIMFLANVFVRFVPIYNFTQTDDWIQICLIWMIFLGAQELVRTRNHFVVEVMTERLEGNAGRICRILVCAIELATYALICYYGWVWVMRAQAYMQSIPWMQVKVAYAAVPVSAFFMTCYALRDFFLALRGHYDDFELD</sequence>
<gene>
    <name evidence="11" type="ORF">H5985_02290</name>
</gene>
<dbReference type="PANTHER" id="PTHR35011">
    <property type="entry name" value="2,3-DIKETO-L-GULONATE TRAP TRANSPORTER SMALL PERMEASE PROTEIN YIAM"/>
    <property type="match status" value="1"/>
</dbReference>
<feature type="domain" description="Tripartite ATP-independent periplasmic transporters DctQ component" evidence="10">
    <location>
        <begin position="27"/>
        <end position="156"/>
    </location>
</feature>
<dbReference type="InterPro" id="IPR055348">
    <property type="entry name" value="DctQ"/>
</dbReference>
<comment type="subunit">
    <text evidence="9">The complex comprises the extracytoplasmic solute receptor protein and the two transmembrane proteins.</text>
</comment>
<evidence type="ECO:0000256" key="5">
    <source>
        <dbReference type="ARBA" id="ARBA00022692"/>
    </source>
</evidence>
<feature type="transmembrane region" description="Helical" evidence="9">
    <location>
        <begin position="90"/>
        <end position="111"/>
    </location>
</feature>
<evidence type="ECO:0000256" key="4">
    <source>
        <dbReference type="ARBA" id="ARBA00022519"/>
    </source>
</evidence>
<keyword evidence="7 9" id="KW-0472">Membrane</keyword>
<accession>A0ABS2GQP4</accession>
<dbReference type="Proteomes" id="UP000777002">
    <property type="component" value="Unassembled WGS sequence"/>
</dbReference>
<evidence type="ECO:0000313" key="11">
    <source>
        <dbReference type="EMBL" id="MBM6928103.1"/>
    </source>
</evidence>
<evidence type="ECO:0000256" key="8">
    <source>
        <dbReference type="ARBA" id="ARBA00038436"/>
    </source>
</evidence>
<evidence type="ECO:0000259" key="10">
    <source>
        <dbReference type="Pfam" id="PF04290"/>
    </source>
</evidence>
<dbReference type="EMBL" id="JACJKX010000003">
    <property type="protein sequence ID" value="MBM6928103.1"/>
    <property type="molecule type" value="Genomic_DNA"/>
</dbReference>
<keyword evidence="2 9" id="KW-0813">Transport</keyword>
<evidence type="ECO:0000256" key="6">
    <source>
        <dbReference type="ARBA" id="ARBA00022989"/>
    </source>
</evidence>
<evidence type="ECO:0000256" key="1">
    <source>
        <dbReference type="ARBA" id="ARBA00004429"/>
    </source>
</evidence>
<keyword evidence="6 9" id="KW-1133">Transmembrane helix</keyword>
<proteinExistence type="inferred from homology"/>
<dbReference type="RefSeq" id="WP_205049706.1">
    <property type="nucleotide sequence ID" value="NZ_JACJKX010000003.1"/>
</dbReference>
<feature type="transmembrane region" description="Helical" evidence="9">
    <location>
        <begin position="131"/>
        <end position="148"/>
    </location>
</feature>
<keyword evidence="5 9" id="KW-0812">Transmembrane</keyword>
<keyword evidence="3" id="KW-1003">Cell membrane</keyword>
<dbReference type="PANTHER" id="PTHR35011:SF11">
    <property type="entry name" value="TRAP TRANSPORTER SMALL PERMEASE PROTEIN"/>
    <property type="match status" value="1"/>
</dbReference>
<evidence type="ECO:0000256" key="9">
    <source>
        <dbReference type="RuleBase" id="RU369079"/>
    </source>
</evidence>
<comment type="similarity">
    <text evidence="8 9">Belongs to the TRAP transporter small permease family.</text>
</comment>
<comment type="caution">
    <text evidence="11">The sequence shown here is derived from an EMBL/GenBank/DDBJ whole genome shotgun (WGS) entry which is preliminary data.</text>
</comment>
<comment type="subcellular location">
    <subcellularLocation>
        <location evidence="1 9">Cell inner membrane</location>
        <topology evidence="1 9">Multi-pass membrane protein</topology>
    </subcellularLocation>
</comment>
<evidence type="ECO:0000313" key="12">
    <source>
        <dbReference type="Proteomes" id="UP000777002"/>
    </source>
</evidence>
<protein>
    <recommendedName>
        <fullName evidence="9">TRAP transporter small permease protein</fullName>
    </recommendedName>
</protein>